<dbReference type="SUPFAM" id="SSF47226">
    <property type="entry name" value="Histidine-containing phosphotransfer domain, HPT domain"/>
    <property type="match status" value="1"/>
</dbReference>
<accession>A0A2S0MMY7</accession>
<evidence type="ECO:0000313" key="1">
    <source>
        <dbReference type="EMBL" id="AVO37245.1"/>
    </source>
</evidence>
<gene>
    <name evidence="1" type="ORF">C6Y53_05645</name>
</gene>
<keyword evidence="2" id="KW-1185">Reference proteome</keyword>
<dbReference type="KEGG" id="thas:C6Y53_05645"/>
<proteinExistence type="predicted"/>
<reference evidence="2" key="1">
    <citation type="submission" date="2018-03" db="EMBL/GenBank/DDBJ databases">
        <title>Genomic analysis of the strain SH-1 isolated from shrimp intestine.</title>
        <authorList>
            <person name="Kim Y.-S."/>
            <person name="Kim S.-E."/>
            <person name="Kim K.-H."/>
        </authorList>
    </citation>
    <scope>NUCLEOTIDE SEQUENCE [LARGE SCALE GENOMIC DNA]</scope>
    <source>
        <strain evidence="2">SH-1</strain>
    </source>
</reference>
<evidence type="ECO:0000313" key="2">
    <source>
        <dbReference type="Proteomes" id="UP000237655"/>
    </source>
</evidence>
<dbReference type="InterPro" id="IPR036641">
    <property type="entry name" value="HPT_dom_sf"/>
</dbReference>
<dbReference type="EMBL" id="CP027665">
    <property type="protein sequence ID" value="AVO37245.1"/>
    <property type="molecule type" value="Genomic_DNA"/>
</dbReference>
<sequence>MGEVLLADILTLAPDEPVRLDRDRLSGLYLDLGRTAAEDVICRAVEELAARLGQCESHWRGADWPALGKCARSLVAISDQLGMALLARVAGDLATAATAEDGPAADAVLFRLVRVGDRSLTAVWDLRDLSV</sequence>
<dbReference type="AlphaFoldDB" id="A0A2S0MMY7"/>
<name>A0A2S0MMY7_9RHOB</name>
<protein>
    <recommendedName>
        <fullName evidence="3">HPt domain-containing protein</fullName>
    </recommendedName>
</protein>
<evidence type="ECO:0008006" key="3">
    <source>
        <dbReference type="Google" id="ProtNLM"/>
    </source>
</evidence>
<dbReference type="Proteomes" id="UP000237655">
    <property type="component" value="Chromosome"/>
</dbReference>
<organism evidence="1 2">
    <name type="scientific">Pukyongiella litopenaei</name>
    <dbReference type="NCBI Taxonomy" id="2605946"/>
    <lineage>
        <taxon>Bacteria</taxon>
        <taxon>Pseudomonadati</taxon>
        <taxon>Pseudomonadota</taxon>
        <taxon>Alphaproteobacteria</taxon>
        <taxon>Rhodobacterales</taxon>
        <taxon>Paracoccaceae</taxon>
        <taxon>Pukyongiella</taxon>
    </lineage>
</organism>
<dbReference type="GO" id="GO:0000160">
    <property type="term" value="P:phosphorelay signal transduction system"/>
    <property type="evidence" value="ECO:0007669"/>
    <property type="project" value="InterPro"/>
</dbReference>